<keyword evidence="2" id="KW-1133">Transmembrane helix</keyword>
<name>A0A7S4QMI8_9DINO</name>
<sequence length="522" mass="57608">MGHYRCCYSSGRQFIFTERSRWALAALTVVAFCGLLLGLFIGVTISFAGFFPFELVMVAAAMHIAYHAYLLTFQRASSSDDVGGFCLFVLMLVSIVGLLLVTGWWSLIVDLDTVNRCALFSVLFTVLSMLVYGYVLCLQEDERKHHLDLCTADGDVFERAEKIDEGTVDDDNWAALVLFLNWIASWRWWSDCQASLDAPDDEELTSTPVDDDSQLRDIITVHNRTLKLIKVCFYSPEDMFCFVPFGGVSGDCVGLIQAEECRSFRMPRRIGAAPAAWYTLKVFQPAVFDRELARYARARHGHHLAFFDVEGTVKRSRLLSAGRAAVEPKAPIPFSDTSDDELAGRHRPHSLGSSGGLKRNSSSSSSALLCNVRCLEDSLALRRCSGSPTQTGSPTQGGSPTEISEARKAGLDEVVVRNRSNQERSPAVAEARRGVEPAAGFGSRGAASPTWSNDYCYMVPLVGKLLTCGDCILPSSERRFTPHIADKDFTLKVYSTGAGARELTYLTVYRGHTYTFCDSLLT</sequence>
<feature type="region of interest" description="Disordered" evidence="1">
    <location>
        <begin position="385"/>
        <end position="404"/>
    </location>
</feature>
<feature type="region of interest" description="Disordered" evidence="1">
    <location>
        <begin position="329"/>
        <end position="363"/>
    </location>
</feature>
<feature type="transmembrane region" description="Helical" evidence="2">
    <location>
        <begin position="55"/>
        <end position="73"/>
    </location>
</feature>
<evidence type="ECO:0000313" key="3">
    <source>
        <dbReference type="EMBL" id="CAE4588118.1"/>
    </source>
</evidence>
<proteinExistence type="predicted"/>
<evidence type="ECO:0000256" key="2">
    <source>
        <dbReference type="SAM" id="Phobius"/>
    </source>
</evidence>
<reference evidence="3" key="1">
    <citation type="submission" date="2021-01" db="EMBL/GenBank/DDBJ databases">
        <authorList>
            <person name="Corre E."/>
            <person name="Pelletier E."/>
            <person name="Niang G."/>
            <person name="Scheremetjew M."/>
            <person name="Finn R."/>
            <person name="Kale V."/>
            <person name="Holt S."/>
            <person name="Cochrane G."/>
            <person name="Meng A."/>
            <person name="Brown T."/>
            <person name="Cohen L."/>
        </authorList>
    </citation>
    <scope>NUCLEOTIDE SEQUENCE</scope>
    <source>
        <strain evidence="3">CCMP3105</strain>
    </source>
</reference>
<feature type="transmembrane region" description="Helical" evidence="2">
    <location>
        <begin position="85"/>
        <end position="106"/>
    </location>
</feature>
<dbReference type="EMBL" id="HBNR01033178">
    <property type="protein sequence ID" value="CAE4588118.1"/>
    <property type="molecule type" value="Transcribed_RNA"/>
</dbReference>
<keyword evidence="2" id="KW-0812">Transmembrane</keyword>
<dbReference type="AlphaFoldDB" id="A0A7S4QMI8"/>
<accession>A0A7S4QMI8</accession>
<feature type="transmembrane region" description="Helical" evidence="2">
    <location>
        <begin position="22"/>
        <end position="49"/>
    </location>
</feature>
<organism evidence="3">
    <name type="scientific">Alexandrium monilatum</name>
    <dbReference type="NCBI Taxonomy" id="311494"/>
    <lineage>
        <taxon>Eukaryota</taxon>
        <taxon>Sar</taxon>
        <taxon>Alveolata</taxon>
        <taxon>Dinophyceae</taxon>
        <taxon>Gonyaulacales</taxon>
        <taxon>Pyrocystaceae</taxon>
        <taxon>Alexandrium</taxon>
    </lineage>
</organism>
<protein>
    <recommendedName>
        <fullName evidence="4">Transmembrane protein</fullName>
    </recommendedName>
</protein>
<evidence type="ECO:0000256" key="1">
    <source>
        <dbReference type="SAM" id="MobiDB-lite"/>
    </source>
</evidence>
<feature type="compositionally biased region" description="Low complexity" evidence="1">
    <location>
        <begin position="350"/>
        <end position="363"/>
    </location>
</feature>
<evidence type="ECO:0008006" key="4">
    <source>
        <dbReference type="Google" id="ProtNLM"/>
    </source>
</evidence>
<keyword evidence="2" id="KW-0472">Membrane</keyword>
<feature type="compositionally biased region" description="Polar residues" evidence="1">
    <location>
        <begin position="386"/>
        <end position="402"/>
    </location>
</feature>
<gene>
    <name evidence="3" type="ORF">AMON00008_LOCUS22781</name>
</gene>
<feature type="transmembrane region" description="Helical" evidence="2">
    <location>
        <begin position="118"/>
        <end position="137"/>
    </location>
</feature>